<dbReference type="PANTHER" id="PTHR11501">
    <property type="entry name" value="MICROTUBULE-ASSOCIATED PROTEIN"/>
    <property type="match status" value="1"/>
</dbReference>
<dbReference type="PROSITE" id="PS51491">
    <property type="entry name" value="TAU_MAP_2"/>
    <property type="match status" value="4"/>
</dbReference>
<feature type="region of interest" description="Disordered" evidence="8">
    <location>
        <begin position="437"/>
        <end position="459"/>
    </location>
</feature>
<evidence type="ECO:0000256" key="4">
    <source>
        <dbReference type="ARBA" id="ARBA00022701"/>
    </source>
</evidence>
<reference evidence="10" key="1">
    <citation type="submission" date="2019-03" db="UniProtKB">
        <authorList>
            <consortium name="Ensembl"/>
        </authorList>
    </citation>
    <scope>IDENTIFICATION</scope>
</reference>
<keyword evidence="5" id="KW-0677">Repeat</keyword>
<evidence type="ECO:0000256" key="2">
    <source>
        <dbReference type="ARBA" id="ARBA00022490"/>
    </source>
</evidence>
<evidence type="ECO:0000259" key="9">
    <source>
        <dbReference type="Pfam" id="PF10522"/>
    </source>
</evidence>
<dbReference type="GO" id="GO:0005874">
    <property type="term" value="C:microtubule"/>
    <property type="evidence" value="ECO:0007669"/>
    <property type="project" value="UniProtKB-KW"/>
</dbReference>
<feature type="compositionally biased region" description="Low complexity" evidence="8">
    <location>
        <begin position="216"/>
        <end position="230"/>
    </location>
</feature>
<dbReference type="PROSITE" id="PS00229">
    <property type="entry name" value="TAU_MAP_1"/>
    <property type="match status" value="2"/>
</dbReference>
<dbReference type="GO" id="GO:0008017">
    <property type="term" value="F:microtubule binding"/>
    <property type="evidence" value="ECO:0007669"/>
    <property type="project" value="InterPro"/>
</dbReference>
<dbReference type="GO" id="GO:0031175">
    <property type="term" value="P:neuron projection development"/>
    <property type="evidence" value="ECO:0007669"/>
    <property type="project" value="TreeGrafter"/>
</dbReference>
<keyword evidence="3" id="KW-0597">Phosphoprotein</keyword>
<dbReference type="Pfam" id="PF00418">
    <property type="entry name" value="Tubulin-binding"/>
    <property type="match status" value="4"/>
</dbReference>
<feature type="compositionally biased region" description="Polar residues" evidence="8">
    <location>
        <begin position="236"/>
        <end position="246"/>
    </location>
</feature>
<dbReference type="InterPro" id="IPR018459">
    <property type="entry name" value="RII-bd_1"/>
</dbReference>
<evidence type="ECO:0000256" key="1">
    <source>
        <dbReference type="ARBA" id="ARBA00004245"/>
    </source>
</evidence>
<feature type="compositionally biased region" description="Basic and acidic residues" evidence="8">
    <location>
        <begin position="1"/>
        <end position="11"/>
    </location>
</feature>
<sequence>MADDRKDEAKAPHWTSAQLTEASAHPHPPEMKDQGGAGEGLVRSANGFPYREDEEGAFGEHGSQSTYSDTKENGINGELTSADRETAEEVSARIVQVVTAEAVAVLKGEQEKEAQQKDQPAALPLAAEETANLPPSPPPSPASEQTIAVEEGKAWWTWRFDGVTKSPEKRSSLPRPSSILPPRRGVSGDRDENSFSLNSSISSSARRTTRSEPIKSPSTPTTPGSTAITPGTPPSYSSRTPGTPGTPSYPRTPHTPGTPKSAILVPSEKKVAIIRTPPKSPATPKQLRLINQPLPDLKNVKSKIGSTDNIKYQPKGGQVRILNKKIDFSKVQSRCGSKDNIKHSAGGGNVQIVTKKIDLSHVTSKCGSLKNIRHRPGGGRVKIESVKLDFKEKAQAKVGSLDNAHHVPGGGNVKIDSQKLNFREHAKARVDHGAEIITQSPGRSSVASPRRLSNVSSSGSINLLESPQLATLAEDVTAALAKQGL</sequence>
<dbReference type="Ensembl" id="ENSUMAT00000037970.1">
    <property type="protein sequence ID" value="ENSUMAP00000032115.1"/>
    <property type="gene ID" value="ENSUMAG00000023131.1"/>
</dbReference>
<feature type="region of interest" description="Disordered" evidence="8">
    <location>
        <begin position="1"/>
        <end position="87"/>
    </location>
</feature>
<feature type="compositionally biased region" description="Low complexity" evidence="8">
    <location>
        <begin position="194"/>
        <end position="206"/>
    </location>
</feature>
<keyword evidence="6 7" id="KW-0206">Cytoskeleton</keyword>
<evidence type="ECO:0000256" key="5">
    <source>
        <dbReference type="ARBA" id="ARBA00022737"/>
    </source>
</evidence>
<accession>A0A452VES3</accession>
<keyword evidence="2 7" id="KW-0963">Cytoplasm</keyword>
<feature type="domain" description="RII binding" evidence="9">
    <location>
        <begin position="85"/>
        <end position="103"/>
    </location>
</feature>
<evidence type="ECO:0000313" key="10">
    <source>
        <dbReference type="Ensembl" id="ENSUMAP00000032115"/>
    </source>
</evidence>
<dbReference type="GO" id="GO:0043005">
    <property type="term" value="C:neuron projection"/>
    <property type="evidence" value="ECO:0007669"/>
    <property type="project" value="TreeGrafter"/>
</dbReference>
<evidence type="ECO:0000256" key="7">
    <source>
        <dbReference type="RuleBase" id="RU000686"/>
    </source>
</evidence>
<dbReference type="InterPro" id="IPR027324">
    <property type="entry name" value="MAP2/MAP4/Tau"/>
</dbReference>
<dbReference type="AlphaFoldDB" id="A0A452VES3"/>
<dbReference type="GeneTree" id="ENSGT00940000156597"/>
<feature type="region of interest" description="Disordered" evidence="8">
    <location>
        <begin position="109"/>
        <end position="149"/>
    </location>
</feature>
<gene>
    <name evidence="10" type="primary">MAP2</name>
</gene>
<dbReference type="PANTHER" id="PTHR11501:SF15">
    <property type="entry name" value="MICROTUBULE-ASSOCIATED PROTEIN 2"/>
    <property type="match status" value="1"/>
</dbReference>
<keyword evidence="4 7" id="KW-0493">Microtubule</keyword>
<name>A0A452VES3_URSMA</name>
<dbReference type="InterPro" id="IPR001084">
    <property type="entry name" value="MAP_tubulin-bd_rpt"/>
</dbReference>
<organism evidence="10">
    <name type="scientific">Ursus maritimus</name>
    <name type="common">Polar bear</name>
    <name type="synonym">Thalarctos maritimus</name>
    <dbReference type="NCBI Taxonomy" id="29073"/>
    <lineage>
        <taxon>Eukaryota</taxon>
        <taxon>Metazoa</taxon>
        <taxon>Chordata</taxon>
        <taxon>Craniata</taxon>
        <taxon>Vertebrata</taxon>
        <taxon>Euteleostomi</taxon>
        <taxon>Mammalia</taxon>
        <taxon>Eutheria</taxon>
        <taxon>Laurasiatheria</taxon>
        <taxon>Carnivora</taxon>
        <taxon>Caniformia</taxon>
        <taxon>Ursidae</taxon>
        <taxon>Ursus</taxon>
    </lineage>
</organism>
<feature type="compositionally biased region" description="Low complexity" evidence="8">
    <location>
        <begin position="173"/>
        <end position="184"/>
    </location>
</feature>
<proteinExistence type="predicted"/>
<feature type="compositionally biased region" description="Low complexity" evidence="8">
    <location>
        <begin position="120"/>
        <end position="133"/>
    </location>
</feature>
<dbReference type="GO" id="GO:0000226">
    <property type="term" value="P:microtubule cytoskeleton organization"/>
    <property type="evidence" value="ECO:0007669"/>
    <property type="project" value="TreeGrafter"/>
</dbReference>
<comment type="subcellular location">
    <subcellularLocation>
        <location evidence="1 7">Cytoplasm</location>
        <location evidence="1 7">Cytoskeleton</location>
    </subcellularLocation>
</comment>
<evidence type="ECO:0000256" key="3">
    <source>
        <dbReference type="ARBA" id="ARBA00022553"/>
    </source>
</evidence>
<evidence type="ECO:0000256" key="8">
    <source>
        <dbReference type="SAM" id="MobiDB-lite"/>
    </source>
</evidence>
<evidence type="ECO:0000256" key="6">
    <source>
        <dbReference type="ARBA" id="ARBA00023212"/>
    </source>
</evidence>
<protein>
    <recommendedName>
        <fullName evidence="7">Microtubule-associated protein</fullName>
    </recommendedName>
</protein>
<feature type="region of interest" description="Disordered" evidence="8">
    <location>
        <begin position="163"/>
        <end position="265"/>
    </location>
</feature>
<dbReference type="Pfam" id="PF10522">
    <property type="entry name" value="RII_binding_1"/>
    <property type="match status" value="1"/>
</dbReference>